<feature type="domain" description="Phosphoribosyltransferase" evidence="2">
    <location>
        <begin position="72"/>
        <end position="158"/>
    </location>
</feature>
<dbReference type="InterPro" id="IPR051910">
    <property type="entry name" value="ComF/GntX_DNA_util-trans"/>
</dbReference>
<proteinExistence type="inferred from homology"/>
<evidence type="ECO:0000313" key="3">
    <source>
        <dbReference type="EMBL" id="OGK67048.1"/>
    </source>
</evidence>
<dbReference type="AlphaFoldDB" id="A0A1F7KGW9"/>
<accession>A0A1F7KGW9</accession>
<protein>
    <recommendedName>
        <fullName evidence="2">Phosphoribosyltransferase domain-containing protein</fullName>
    </recommendedName>
</protein>
<organism evidence="3 4">
    <name type="scientific">Candidatus Roizmanbacteria bacterium RIFOXYA1_FULL_41_12</name>
    <dbReference type="NCBI Taxonomy" id="1802082"/>
    <lineage>
        <taxon>Bacteria</taxon>
        <taxon>Candidatus Roizmaniibacteriota</taxon>
    </lineage>
</organism>
<name>A0A1F7KGW9_9BACT</name>
<dbReference type="PANTHER" id="PTHR47505">
    <property type="entry name" value="DNA UTILIZATION PROTEIN YHGH"/>
    <property type="match status" value="1"/>
</dbReference>
<evidence type="ECO:0000313" key="4">
    <source>
        <dbReference type="Proteomes" id="UP000178450"/>
    </source>
</evidence>
<reference evidence="3 4" key="1">
    <citation type="journal article" date="2016" name="Nat. Commun.">
        <title>Thousands of microbial genomes shed light on interconnected biogeochemical processes in an aquifer system.</title>
        <authorList>
            <person name="Anantharaman K."/>
            <person name="Brown C.T."/>
            <person name="Hug L.A."/>
            <person name="Sharon I."/>
            <person name="Castelle C.J."/>
            <person name="Probst A.J."/>
            <person name="Thomas B.C."/>
            <person name="Singh A."/>
            <person name="Wilkins M.J."/>
            <person name="Karaoz U."/>
            <person name="Brodie E.L."/>
            <person name="Williams K.H."/>
            <person name="Hubbard S.S."/>
            <person name="Banfield J.F."/>
        </authorList>
    </citation>
    <scope>NUCLEOTIDE SEQUENCE [LARGE SCALE GENOMIC DNA]</scope>
</reference>
<dbReference type="InterPro" id="IPR029057">
    <property type="entry name" value="PRTase-like"/>
</dbReference>
<dbReference type="Pfam" id="PF00156">
    <property type="entry name" value="Pribosyltran"/>
    <property type="match status" value="1"/>
</dbReference>
<dbReference type="EMBL" id="MGBG01000002">
    <property type="protein sequence ID" value="OGK67048.1"/>
    <property type="molecule type" value="Genomic_DNA"/>
</dbReference>
<dbReference type="SUPFAM" id="SSF53271">
    <property type="entry name" value="PRTase-like"/>
    <property type="match status" value="1"/>
</dbReference>
<sequence length="164" mass="18510">MYHYSTQASYLLKKAKYRGLCSALDCFLNYIPWSAWLGLLESVSQLEQPTLVPIPITPSDQKKRGYNQSELMARFLKQSFGLPTKSFLKKTKTNQKQSMLNSVPARQQNVLGVYQLRPEVSIKNQDLIVLDDVITTGATIREAGRVLKQAGARRLIAWSLFGVS</sequence>
<dbReference type="Proteomes" id="UP000178450">
    <property type="component" value="Unassembled WGS sequence"/>
</dbReference>
<dbReference type="Gene3D" id="3.40.50.2020">
    <property type="match status" value="1"/>
</dbReference>
<gene>
    <name evidence="3" type="ORF">A2209_03270</name>
</gene>
<comment type="similarity">
    <text evidence="1">Belongs to the ComF/GntX family.</text>
</comment>
<evidence type="ECO:0000256" key="1">
    <source>
        <dbReference type="ARBA" id="ARBA00008007"/>
    </source>
</evidence>
<dbReference type="InterPro" id="IPR000836">
    <property type="entry name" value="PRTase_dom"/>
</dbReference>
<comment type="caution">
    <text evidence="3">The sequence shown here is derived from an EMBL/GenBank/DDBJ whole genome shotgun (WGS) entry which is preliminary data.</text>
</comment>
<dbReference type="PANTHER" id="PTHR47505:SF1">
    <property type="entry name" value="DNA UTILIZATION PROTEIN YHGH"/>
    <property type="match status" value="1"/>
</dbReference>
<dbReference type="CDD" id="cd06223">
    <property type="entry name" value="PRTases_typeI"/>
    <property type="match status" value="1"/>
</dbReference>
<evidence type="ECO:0000259" key="2">
    <source>
        <dbReference type="Pfam" id="PF00156"/>
    </source>
</evidence>